<keyword evidence="7" id="KW-0540">Nuclease</keyword>
<dbReference type="GO" id="GO:0008408">
    <property type="term" value="F:3'-5' exonuclease activity"/>
    <property type="evidence" value="ECO:0007669"/>
    <property type="project" value="UniProtKB-UniRule"/>
</dbReference>
<evidence type="ECO:0000256" key="12">
    <source>
        <dbReference type="ARBA" id="ARBA00023125"/>
    </source>
</evidence>
<evidence type="ECO:0000256" key="6">
    <source>
        <dbReference type="ARBA" id="ARBA00022705"/>
    </source>
</evidence>
<evidence type="ECO:0000256" key="14">
    <source>
        <dbReference type="ARBA" id="ARBA00049244"/>
    </source>
</evidence>
<protein>
    <recommendedName>
        <fullName evidence="3 15">DNA polymerase I</fullName>
        <ecNumber evidence="2 15">2.7.7.7</ecNumber>
    </recommendedName>
</protein>
<proteinExistence type="inferred from homology"/>
<dbReference type="InterPro" id="IPR001098">
    <property type="entry name" value="DNA-dir_DNA_pol_A_palm_dom"/>
</dbReference>
<evidence type="ECO:0000256" key="16">
    <source>
        <dbReference type="RuleBase" id="RU004460"/>
    </source>
</evidence>
<dbReference type="InterPro" id="IPR002562">
    <property type="entry name" value="3'-5'_exonuclease_dom"/>
</dbReference>
<keyword evidence="21" id="KW-1185">Reference proteome</keyword>
<comment type="caution">
    <text evidence="20">The sequence shown here is derived from an EMBL/GenBank/DDBJ whole genome shotgun (WGS) entry which is preliminary data.</text>
</comment>
<dbReference type="InterPro" id="IPR036279">
    <property type="entry name" value="5-3_exonuclease_C_sf"/>
</dbReference>
<dbReference type="InterPro" id="IPR019760">
    <property type="entry name" value="DNA-dir_DNA_pol_A_CS"/>
</dbReference>
<dbReference type="CDD" id="cd09898">
    <property type="entry name" value="H3TH_53EXO"/>
    <property type="match status" value="1"/>
</dbReference>
<dbReference type="InterPro" id="IPR012337">
    <property type="entry name" value="RNaseH-like_sf"/>
</dbReference>
<comment type="function">
    <text evidence="16">In addition to polymerase activity, this DNA polymerase exhibits 3'-5' and 5'-3' exonuclease activity.</text>
</comment>
<dbReference type="FunFam" id="1.20.1060.10:FF:000001">
    <property type="entry name" value="DNA polymerase I"/>
    <property type="match status" value="1"/>
</dbReference>
<dbReference type="PANTHER" id="PTHR10133:SF27">
    <property type="entry name" value="DNA POLYMERASE NU"/>
    <property type="match status" value="1"/>
</dbReference>
<dbReference type="Gene3D" id="3.40.50.1010">
    <property type="entry name" value="5'-nuclease"/>
    <property type="match status" value="1"/>
</dbReference>
<dbReference type="EC" id="2.7.7.7" evidence="2 15"/>
<dbReference type="PANTHER" id="PTHR10133">
    <property type="entry name" value="DNA POLYMERASE I"/>
    <property type="match status" value="1"/>
</dbReference>
<dbReference type="CDD" id="cd08637">
    <property type="entry name" value="DNA_pol_A_pol_I_C"/>
    <property type="match status" value="1"/>
</dbReference>
<dbReference type="RefSeq" id="WP_066791638.1">
    <property type="nucleotide sequence ID" value="NZ_LWQS01000125.1"/>
</dbReference>
<dbReference type="InterPro" id="IPR018320">
    <property type="entry name" value="DNA_polymerase_1"/>
</dbReference>
<comment type="similarity">
    <text evidence="1 16">Belongs to the DNA polymerase type-A family.</text>
</comment>
<dbReference type="GO" id="GO:0003677">
    <property type="term" value="F:DNA binding"/>
    <property type="evidence" value="ECO:0007669"/>
    <property type="project" value="UniProtKB-UniRule"/>
</dbReference>
<dbReference type="OrthoDB" id="9806424at2"/>
<keyword evidence="12 16" id="KW-0238">DNA-binding</keyword>
<keyword evidence="13 16" id="KW-0234">DNA repair</keyword>
<evidence type="ECO:0000256" key="5">
    <source>
        <dbReference type="ARBA" id="ARBA00022695"/>
    </source>
</evidence>
<dbReference type="NCBIfam" id="NF004397">
    <property type="entry name" value="PRK05755.1"/>
    <property type="match status" value="1"/>
</dbReference>
<keyword evidence="4 16" id="KW-0808">Transferase</keyword>
<keyword evidence="8 16" id="KW-0227">DNA damage</keyword>
<dbReference type="Gene3D" id="1.10.150.20">
    <property type="entry name" value="5' to 3' exonuclease, C-terminal subdomain"/>
    <property type="match status" value="2"/>
</dbReference>
<evidence type="ECO:0000256" key="11">
    <source>
        <dbReference type="ARBA" id="ARBA00022932"/>
    </source>
</evidence>
<dbReference type="Gene3D" id="1.20.1060.10">
    <property type="entry name" value="Taq DNA Polymerase, Chain T, domain 4"/>
    <property type="match status" value="1"/>
</dbReference>
<dbReference type="SMART" id="SM00474">
    <property type="entry name" value="35EXOc"/>
    <property type="match status" value="1"/>
</dbReference>
<evidence type="ECO:0000313" key="20">
    <source>
        <dbReference type="EMBL" id="OAN36315.1"/>
    </source>
</evidence>
<evidence type="ECO:0000313" key="21">
    <source>
        <dbReference type="Proteomes" id="UP000078287"/>
    </source>
</evidence>
<dbReference type="Proteomes" id="UP000078287">
    <property type="component" value="Unassembled WGS sequence"/>
</dbReference>
<evidence type="ECO:0000256" key="4">
    <source>
        <dbReference type="ARBA" id="ARBA00022679"/>
    </source>
</evidence>
<evidence type="ECO:0000256" key="3">
    <source>
        <dbReference type="ARBA" id="ARBA00020311"/>
    </source>
</evidence>
<dbReference type="SUPFAM" id="SSF53098">
    <property type="entry name" value="Ribonuclease H-like"/>
    <property type="match status" value="1"/>
</dbReference>
<comment type="catalytic activity">
    <reaction evidence="14 16">
        <text>DNA(n) + a 2'-deoxyribonucleoside 5'-triphosphate = DNA(n+1) + diphosphate</text>
        <dbReference type="Rhea" id="RHEA:22508"/>
        <dbReference type="Rhea" id="RHEA-COMP:17339"/>
        <dbReference type="Rhea" id="RHEA-COMP:17340"/>
        <dbReference type="ChEBI" id="CHEBI:33019"/>
        <dbReference type="ChEBI" id="CHEBI:61560"/>
        <dbReference type="ChEBI" id="CHEBI:173112"/>
        <dbReference type="EC" id="2.7.7.7"/>
    </reaction>
</comment>
<dbReference type="PRINTS" id="PR00868">
    <property type="entry name" value="DNAPOLI"/>
</dbReference>
<dbReference type="SUPFAM" id="SSF56672">
    <property type="entry name" value="DNA/RNA polymerases"/>
    <property type="match status" value="1"/>
</dbReference>
<dbReference type="PROSITE" id="PS00447">
    <property type="entry name" value="DNA_POLYMERASE_A"/>
    <property type="match status" value="1"/>
</dbReference>
<dbReference type="EMBL" id="LWQS01000125">
    <property type="protein sequence ID" value="OAN36315.1"/>
    <property type="molecule type" value="Genomic_DNA"/>
</dbReference>
<dbReference type="Gene3D" id="3.30.420.10">
    <property type="entry name" value="Ribonuclease H-like superfamily/Ribonuclease H"/>
    <property type="match status" value="1"/>
</dbReference>
<dbReference type="InterPro" id="IPR002298">
    <property type="entry name" value="DNA_polymerase_A"/>
</dbReference>
<dbReference type="CDD" id="cd09859">
    <property type="entry name" value="PIN_53EXO"/>
    <property type="match status" value="1"/>
</dbReference>
<dbReference type="Pfam" id="PF01612">
    <property type="entry name" value="DNA_pol_A_exo1"/>
    <property type="match status" value="1"/>
</dbReference>
<dbReference type="Pfam" id="PF00476">
    <property type="entry name" value="DNA_pol_A"/>
    <property type="match status" value="1"/>
</dbReference>
<dbReference type="InterPro" id="IPR043502">
    <property type="entry name" value="DNA/RNA_pol_sf"/>
</dbReference>
<keyword evidence="10 16" id="KW-0269">Exonuclease</keyword>
<evidence type="ECO:0000256" key="1">
    <source>
        <dbReference type="ARBA" id="ARBA00007705"/>
    </source>
</evidence>
<dbReference type="SUPFAM" id="SSF47807">
    <property type="entry name" value="5' to 3' exonuclease, C-terminal subdomain"/>
    <property type="match status" value="1"/>
</dbReference>
<organism evidence="20 21">
    <name type="scientific">Chloroflexus islandicus</name>
    <dbReference type="NCBI Taxonomy" id="1707952"/>
    <lineage>
        <taxon>Bacteria</taxon>
        <taxon>Bacillati</taxon>
        <taxon>Chloroflexota</taxon>
        <taxon>Chloroflexia</taxon>
        <taxon>Chloroflexales</taxon>
        <taxon>Chloroflexineae</taxon>
        <taxon>Chloroflexaceae</taxon>
        <taxon>Chloroflexus</taxon>
    </lineage>
</organism>
<feature type="domain" description="3'-5' exonuclease" evidence="17">
    <location>
        <begin position="338"/>
        <end position="521"/>
    </location>
</feature>
<dbReference type="InterPro" id="IPR029060">
    <property type="entry name" value="PIN-like_dom_sf"/>
</dbReference>
<name>A0A178LRC2_9CHLR</name>
<dbReference type="SUPFAM" id="SSF88723">
    <property type="entry name" value="PIN domain-like"/>
    <property type="match status" value="1"/>
</dbReference>
<dbReference type="InterPro" id="IPR036397">
    <property type="entry name" value="RNaseH_sf"/>
</dbReference>
<dbReference type="GO" id="GO:0006302">
    <property type="term" value="P:double-strand break repair"/>
    <property type="evidence" value="ECO:0007669"/>
    <property type="project" value="TreeGrafter"/>
</dbReference>
<dbReference type="InterPro" id="IPR002421">
    <property type="entry name" value="5-3_exonuclease"/>
</dbReference>
<dbReference type="FunFam" id="3.40.50.1010:FF:000001">
    <property type="entry name" value="DNA polymerase I"/>
    <property type="match status" value="1"/>
</dbReference>
<keyword evidence="6 16" id="KW-0235">DNA replication</keyword>
<dbReference type="SMART" id="SM00475">
    <property type="entry name" value="53EXOc"/>
    <property type="match status" value="1"/>
</dbReference>
<evidence type="ECO:0000259" key="19">
    <source>
        <dbReference type="SMART" id="SM00482"/>
    </source>
</evidence>
<dbReference type="GO" id="GO:0008409">
    <property type="term" value="F:5'-3' exonuclease activity"/>
    <property type="evidence" value="ECO:0007669"/>
    <property type="project" value="UniProtKB-UniRule"/>
</dbReference>
<dbReference type="InterPro" id="IPR020045">
    <property type="entry name" value="DNA_polI_H3TH"/>
</dbReference>
<evidence type="ECO:0000256" key="2">
    <source>
        <dbReference type="ARBA" id="ARBA00012417"/>
    </source>
</evidence>
<evidence type="ECO:0000256" key="13">
    <source>
        <dbReference type="ARBA" id="ARBA00023204"/>
    </source>
</evidence>
<feature type="domain" description="DNA-directed DNA polymerase family A palm" evidence="19">
    <location>
        <begin position="694"/>
        <end position="899"/>
    </location>
</feature>
<evidence type="ECO:0000256" key="10">
    <source>
        <dbReference type="ARBA" id="ARBA00022839"/>
    </source>
</evidence>
<dbReference type="SMART" id="SM00279">
    <property type="entry name" value="HhH2"/>
    <property type="match status" value="1"/>
</dbReference>
<dbReference type="SMART" id="SM00482">
    <property type="entry name" value="POLAc"/>
    <property type="match status" value="1"/>
</dbReference>
<keyword evidence="11 16" id="KW-0239">DNA-directed DNA polymerase</keyword>
<dbReference type="STRING" id="1707952.A6A03_06075"/>
<dbReference type="GO" id="GO:0006261">
    <property type="term" value="P:DNA-templated DNA replication"/>
    <property type="evidence" value="ECO:0007669"/>
    <property type="project" value="UniProtKB-UniRule"/>
</dbReference>
<dbReference type="FunFam" id="1.10.150.20:FF:000002">
    <property type="entry name" value="DNA polymerase I"/>
    <property type="match status" value="1"/>
</dbReference>
<accession>A0A178LRC2</accession>
<evidence type="ECO:0000256" key="8">
    <source>
        <dbReference type="ARBA" id="ARBA00022763"/>
    </source>
</evidence>
<keyword evidence="5 16" id="KW-0548">Nucleotidyltransferase</keyword>
<evidence type="ECO:0000256" key="9">
    <source>
        <dbReference type="ARBA" id="ARBA00022801"/>
    </source>
</evidence>
<dbReference type="GO" id="GO:0003887">
    <property type="term" value="F:DNA-directed DNA polymerase activity"/>
    <property type="evidence" value="ECO:0007669"/>
    <property type="project" value="UniProtKB-UniRule"/>
</dbReference>
<gene>
    <name evidence="16" type="primary">polA</name>
    <name evidence="20" type="ORF">A6A03_06075</name>
</gene>
<evidence type="ECO:0000256" key="15">
    <source>
        <dbReference type="NCBIfam" id="TIGR00593"/>
    </source>
</evidence>
<sequence>MARPLLVLVDGHALAYRAFFALRESGLRSSRGEPTYAVFGFAQILLTALADYRPEYAAVAFDVGRTFRDDLYADYKAGRAETPEEFYPQFERITQLVRALSIPIYTAEGYEADDVIGTLACQATAQGLDVIILTGDSDVLQLVNEHVRVALANPYGGKTSVTLYDVEQVRKRYDGLEPAQLADLRGLKGDASDNIPGVRGIGEKGAIALLKQFGSLDHLLSHISDAPKRYQNLLNEQADTARFSRQLATIVTDAPVQLDLAAARLGVYDRAAVMALLQELEFGVSSNLIKKLPPVVQAPALAELPADLPAAPPAAGGPTQLSLFGGEAPATNPSATATRIVRDSAALADLVARLRAAPAFAFDTECTSLQAVGSDLVGISIATTPDDACYLPVGHEVGEQVPLAEVVAALGPLFADPHKPKFAHNAKFDAEVLAGAGIHVAGLAFDTMIAAAMLGKRQGLKDLAFYELKLPEPPTTIEDLIGRGSKQISFAAVPIEQAAPYAAADALHTLLLTETLRSQLAADAALRDLYYRVELPLIDVLTDMELAGILLDHEYLRELGKRFAHRINELAERIYAQAGGPFNINSGPQLNEVLFERMGIDPRAHGLSKLKSGGYSITAEVLEELSQLYPIAADILTYRQLTKLKSTYIDALPELVNPRTGRIHTSYNQIGAATGRLSSNNPNLQNIPVRTEEGREIRRAFVAAPGHRFVAADYSQIELRVLAHISGDENLIAAFQQGLDIHAATASRLFGVAPDQVDKNQRRVAKTVVFGVIYGISAFGLAQRLGIERDLARQLIDNLFAQFPGIRRYIDQTREFGRQHGYVQTLFGRRRVMEDLRASGARRAAAEREAINAPIQGTAADIMKIAMVNVHRALRERGLRTRLLLQVHDELIAEAPEEEVPAAAQLLREVMSSAYQLVVPLGVNLETGPNWEEMAAV</sequence>
<dbReference type="NCBIfam" id="TIGR00593">
    <property type="entry name" value="pola"/>
    <property type="match status" value="1"/>
</dbReference>
<dbReference type="FunFam" id="1.10.150.20:FF:000003">
    <property type="entry name" value="DNA polymerase I"/>
    <property type="match status" value="1"/>
</dbReference>
<dbReference type="InterPro" id="IPR020046">
    <property type="entry name" value="5-3_exonucl_a-hlix_arch_N"/>
</dbReference>
<dbReference type="Gene3D" id="3.30.70.370">
    <property type="match status" value="1"/>
</dbReference>
<evidence type="ECO:0000259" key="18">
    <source>
        <dbReference type="SMART" id="SM00475"/>
    </source>
</evidence>
<dbReference type="InterPro" id="IPR008918">
    <property type="entry name" value="HhH2"/>
</dbReference>
<dbReference type="Pfam" id="PF02739">
    <property type="entry name" value="5_3_exonuc_N"/>
    <property type="match status" value="1"/>
</dbReference>
<reference evidence="20 21" key="1">
    <citation type="submission" date="2016-04" db="EMBL/GenBank/DDBJ databases">
        <title>Chloroflexus islandicus sp. nov., a thermophilic filamentous anoxygenic phototrophic bacterium from geyser Strokkur (Iceland).</title>
        <authorList>
            <person name="Gaisin V.A."/>
            <person name="Kalashnikov A.M."/>
            <person name="Sukhacheva M.V."/>
            <person name="Grouzdev D.S."/>
            <person name="Ivanov T.M."/>
            <person name="Kuznetsov B."/>
            <person name="Gorlenko V.M."/>
        </authorList>
    </citation>
    <scope>NUCLEOTIDE SEQUENCE [LARGE SCALE GENOMIC DNA]</scope>
    <source>
        <strain evidence="21">isl-2</strain>
    </source>
</reference>
<keyword evidence="9 16" id="KW-0378">Hydrolase</keyword>
<dbReference type="Pfam" id="PF01367">
    <property type="entry name" value="5_3_exonuc"/>
    <property type="match status" value="1"/>
</dbReference>
<dbReference type="CDD" id="cd06139">
    <property type="entry name" value="DNA_polA_I_Ecoli_like_exo"/>
    <property type="match status" value="1"/>
</dbReference>
<dbReference type="AlphaFoldDB" id="A0A178LRC2"/>
<evidence type="ECO:0000259" key="17">
    <source>
        <dbReference type="SMART" id="SM00474"/>
    </source>
</evidence>
<evidence type="ECO:0000256" key="7">
    <source>
        <dbReference type="ARBA" id="ARBA00022722"/>
    </source>
</evidence>
<feature type="domain" description="5'-3' exonuclease" evidence="18">
    <location>
        <begin position="2"/>
        <end position="266"/>
    </location>
</feature>